<dbReference type="UniPathway" id="UPA00094"/>
<dbReference type="EC" id="2.3.1.179" evidence="3 14"/>
<comment type="caution">
    <text evidence="18">The sequence shown here is derived from an EMBL/GenBank/DDBJ whole genome shotgun (WGS) entry which is preliminary data.</text>
</comment>
<comment type="similarity">
    <text evidence="2 14 16">Belongs to the thiolase-like superfamily. Beta-ketoacyl-ACP synthases family.</text>
</comment>
<keyword evidence="5 14" id="KW-0444">Lipid biosynthesis</keyword>
<dbReference type="SMART" id="SM00825">
    <property type="entry name" value="PKS_KS"/>
    <property type="match status" value="1"/>
</dbReference>
<evidence type="ECO:0000256" key="9">
    <source>
        <dbReference type="ARBA" id="ARBA00023160"/>
    </source>
</evidence>
<dbReference type="Pfam" id="PF00109">
    <property type="entry name" value="ketoacyl-synt"/>
    <property type="match status" value="1"/>
</dbReference>
<dbReference type="InterPro" id="IPR017568">
    <property type="entry name" value="3-oxoacyl-ACP_synth-2"/>
</dbReference>
<evidence type="ECO:0000256" key="4">
    <source>
        <dbReference type="ARBA" id="ARBA00014657"/>
    </source>
</evidence>
<dbReference type="Pfam" id="PF02801">
    <property type="entry name" value="Ketoacyl-synt_C"/>
    <property type="match status" value="1"/>
</dbReference>
<evidence type="ECO:0000256" key="12">
    <source>
        <dbReference type="ARBA" id="ARBA00047318"/>
    </source>
</evidence>
<dbReference type="PROSITE" id="PS52004">
    <property type="entry name" value="KS3_2"/>
    <property type="match status" value="1"/>
</dbReference>
<evidence type="ECO:0000256" key="5">
    <source>
        <dbReference type="ARBA" id="ARBA00022516"/>
    </source>
</evidence>
<keyword evidence="19" id="KW-1185">Reference proteome</keyword>
<keyword evidence="8" id="KW-0443">Lipid metabolism</keyword>
<protein>
    <recommendedName>
        <fullName evidence="4 14">3-oxoacyl-[acyl-carrier-protein] synthase 2</fullName>
        <ecNumber evidence="3 14">2.3.1.179</ecNumber>
    </recommendedName>
</protein>
<evidence type="ECO:0000256" key="1">
    <source>
        <dbReference type="ARBA" id="ARBA00005194"/>
    </source>
</evidence>
<dbReference type="RefSeq" id="WP_075727399.1">
    <property type="nucleotide sequence ID" value="NZ_LTDM01000043.1"/>
</dbReference>
<evidence type="ECO:0000256" key="10">
    <source>
        <dbReference type="ARBA" id="ARBA00023315"/>
    </source>
</evidence>
<evidence type="ECO:0000256" key="13">
    <source>
        <dbReference type="ARBA" id="ARBA00047659"/>
    </source>
</evidence>
<dbReference type="GO" id="GO:0005829">
    <property type="term" value="C:cytosol"/>
    <property type="evidence" value="ECO:0007669"/>
    <property type="project" value="TreeGrafter"/>
</dbReference>
<evidence type="ECO:0000313" key="18">
    <source>
        <dbReference type="EMBL" id="OLS02068.1"/>
    </source>
</evidence>
<dbReference type="InterPro" id="IPR014030">
    <property type="entry name" value="Ketoacyl_synth_N"/>
</dbReference>
<dbReference type="NCBIfam" id="NF005589">
    <property type="entry name" value="PRK07314.1"/>
    <property type="match status" value="1"/>
</dbReference>
<evidence type="ECO:0000256" key="15">
    <source>
        <dbReference type="PIRSR" id="PIRSR000447-1"/>
    </source>
</evidence>
<comment type="pathway">
    <text evidence="1 14">Lipid metabolism; fatty acid biosynthesis.</text>
</comment>
<evidence type="ECO:0000256" key="3">
    <source>
        <dbReference type="ARBA" id="ARBA00012356"/>
    </source>
</evidence>
<dbReference type="CDD" id="cd00834">
    <property type="entry name" value="KAS_I_II"/>
    <property type="match status" value="1"/>
</dbReference>
<dbReference type="InterPro" id="IPR016039">
    <property type="entry name" value="Thiolase-like"/>
</dbReference>
<evidence type="ECO:0000256" key="8">
    <source>
        <dbReference type="ARBA" id="ARBA00023098"/>
    </source>
</evidence>
<dbReference type="AlphaFoldDB" id="A0A1U7M4E8"/>
<dbReference type="GO" id="GO:0006633">
    <property type="term" value="P:fatty acid biosynthetic process"/>
    <property type="evidence" value="ECO:0007669"/>
    <property type="project" value="UniProtKB-UniRule"/>
</dbReference>
<dbReference type="NCBIfam" id="TIGR03150">
    <property type="entry name" value="fabF"/>
    <property type="match status" value="1"/>
</dbReference>
<keyword evidence="6 14" id="KW-0808">Transferase</keyword>
<dbReference type="PANTHER" id="PTHR11712:SF336">
    <property type="entry name" value="3-OXOACYL-[ACYL-CARRIER-PROTEIN] SYNTHASE, MITOCHONDRIAL"/>
    <property type="match status" value="1"/>
</dbReference>
<dbReference type="InterPro" id="IPR014031">
    <property type="entry name" value="Ketoacyl_synth_C"/>
</dbReference>
<dbReference type="PIRSF" id="PIRSF000447">
    <property type="entry name" value="KAS_II"/>
    <property type="match status" value="1"/>
</dbReference>
<dbReference type="InterPro" id="IPR020841">
    <property type="entry name" value="PKS_Beta-ketoAc_synthase_dom"/>
</dbReference>
<comment type="catalytic activity">
    <reaction evidence="12 14">
        <text>(9Z)-hexadecenoyl-[ACP] + malonyl-[ACP] + H(+) = 3-oxo-(11Z)-octadecenoyl-[ACP] + holo-[ACP] + CO2</text>
        <dbReference type="Rhea" id="RHEA:55040"/>
        <dbReference type="Rhea" id="RHEA-COMP:9623"/>
        <dbReference type="Rhea" id="RHEA-COMP:9685"/>
        <dbReference type="Rhea" id="RHEA-COMP:10800"/>
        <dbReference type="Rhea" id="RHEA-COMP:14074"/>
        <dbReference type="ChEBI" id="CHEBI:15378"/>
        <dbReference type="ChEBI" id="CHEBI:16526"/>
        <dbReference type="ChEBI" id="CHEBI:64479"/>
        <dbReference type="ChEBI" id="CHEBI:78449"/>
        <dbReference type="ChEBI" id="CHEBI:83989"/>
        <dbReference type="ChEBI" id="CHEBI:138538"/>
        <dbReference type="EC" id="2.3.1.179"/>
    </reaction>
</comment>
<name>A0A1U7M4E8_TISCR</name>
<feature type="domain" description="Ketosynthase family 3 (KS3)" evidence="17">
    <location>
        <begin position="1"/>
        <end position="409"/>
    </location>
</feature>
<dbReference type="GO" id="GO:0004315">
    <property type="term" value="F:3-oxoacyl-[acyl-carrier-protein] synthase activity"/>
    <property type="evidence" value="ECO:0007669"/>
    <property type="project" value="UniProtKB-UniRule"/>
</dbReference>
<keyword evidence="7" id="KW-0276">Fatty acid metabolism</keyword>
<dbReference type="SUPFAM" id="SSF53901">
    <property type="entry name" value="Thiolase-like"/>
    <property type="match status" value="2"/>
</dbReference>
<evidence type="ECO:0000256" key="2">
    <source>
        <dbReference type="ARBA" id="ARBA00008467"/>
    </source>
</evidence>
<evidence type="ECO:0000313" key="19">
    <source>
        <dbReference type="Proteomes" id="UP000186112"/>
    </source>
</evidence>
<comment type="function">
    <text evidence="11 14">Involved in the type II fatty acid elongation cycle. Catalyzes the elongation of a wide range of acyl-ACP by the addition of two carbons from malonyl-ACP to an acyl acceptor. Can efficiently catalyze the conversion of palmitoleoyl-ACP (cis-hexadec-9-enoyl-ACP) to cis-vaccenoyl-ACP (cis-octadec-11-enoyl-ACP), an essential step in the thermal regulation of fatty acid composition.</text>
</comment>
<keyword evidence="10 14" id="KW-0012">Acyltransferase</keyword>
<evidence type="ECO:0000259" key="17">
    <source>
        <dbReference type="PROSITE" id="PS52004"/>
    </source>
</evidence>
<proteinExistence type="inferred from homology"/>
<dbReference type="Proteomes" id="UP000186112">
    <property type="component" value="Unassembled WGS sequence"/>
</dbReference>
<dbReference type="PANTHER" id="PTHR11712">
    <property type="entry name" value="POLYKETIDE SYNTHASE-RELATED"/>
    <property type="match status" value="1"/>
</dbReference>
<evidence type="ECO:0000256" key="16">
    <source>
        <dbReference type="RuleBase" id="RU003694"/>
    </source>
</evidence>
<accession>A0A1U7M4E8</accession>
<reference evidence="18 19" key="1">
    <citation type="submission" date="2016-02" db="EMBL/GenBank/DDBJ databases">
        <title>Genome sequence of Tissierella creatinophila DSM 6911.</title>
        <authorList>
            <person name="Poehlein A."/>
            <person name="Daniel R."/>
        </authorList>
    </citation>
    <scope>NUCLEOTIDE SEQUENCE [LARGE SCALE GENOMIC DNA]</scope>
    <source>
        <strain evidence="18 19">DSM 6911</strain>
    </source>
</reference>
<dbReference type="InterPro" id="IPR018201">
    <property type="entry name" value="Ketoacyl_synth_AS"/>
</dbReference>
<dbReference type="EMBL" id="LTDM01000043">
    <property type="protein sequence ID" value="OLS02068.1"/>
    <property type="molecule type" value="Genomic_DNA"/>
</dbReference>
<organism evidence="18 19">
    <name type="scientific">Tissierella creatinophila DSM 6911</name>
    <dbReference type="NCBI Taxonomy" id="1123403"/>
    <lineage>
        <taxon>Bacteria</taxon>
        <taxon>Bacillati</taxon>
        <taxon>Bacillota</taxon>
        <taxon>Tissierellia</taxon>
        <taxon>Tissierellales</taxon>
        <taxon>Tissierellaceae</taxon>
        <taxon>Tissierella</taxon>
    </lineage>
</organism>
<dbReference type="NCBIfam" id="NF004970">
    <property type="entry name" value="PRK06333.1"/>
    <property type="match status" value="1"/>
</dbReference>
<feature type="active site" description="For beta-ketoacyl synthase activity" evidence="15">
    <location>
        <position position="162"/>
    </location>
</feature>
<sequence>MRRIVITGLGCVTPIGTGKDKFWEAIKAGKSGVGPITRFDTTDFTCKIAAEVKDFNPEDYLDKKEAKRMDRFTQYAVVAARGAIEDGNINLDKLNRDNIGVILGTGIGGLETFEAEHKKLLERGPKRVSPLLIPMMITNMGAAQVSMDLGLKGSTMTITTACASATHAIGESFRMIEKGIMDMVVTGGTEASITPVGLAGFCSMKALSTNNDNPQKASRPFDKERDGFIMGEGAGIIVLEELEHALKRGATIYGEIVGYGSTSDAYHITQPDPEAMGGTNAMRLALEEGNVDYRDVGYINAHGTSTYFNDKLETIAIKNLFKEHAKDINISSTKSMTGHLLGAAGGVEAIVTTLALKEGIIPPTTNYDHPDEECDLNYTPNKMVERNIKYALSNSLGFGGHNASLLFKKYE</sequence>
<keyword evidence="9 14" id="KW-0275">Fatty acid biosynthesis</keyword>
<evidence type="ECO:0000256" key="7">
    <source>
        <dbReference type="ARBA" id="ARBA00022832"/>
    </source>
</evidence>
<evidence type="ECO:0000256" key="6">
    <source>
        <dbReference type="ARBA" id="ARBA00022679"/>
    </source>
</evidence>
<dbReference type="Gene3D" id="3.40.47.10">
    <property type="match status" value="2"/>
</dbReference>
<dbReference type="FunFam" id="3.40.47.10:FF:000009">
    <property type="entry name" value="3-oxoacyl-[acyl-carrier-protein] synthase 2"/>
    <property type="match status" value="1"/>
</dbReference>
<dbReference type="PROSITE" id="PS00606">
    <property type="entry name" value="KS3_1"/>
    <property type="match status" value="1"/>
</dbReference>
<evidence type="ECO:0000256" key="14">
    <source>
        <dbReference type="PIRNR" id="PIRNR000447"/>
    </source>
</evidence>
<gene>
    <name evidence="18" type="primary">fabF</name>
    <name evidence="18" type="ORF">TICRE_18860</name>
</gene>
<comment type="catalytic activity">
    <reaction evidence="13 14">
        <text>a fatty acyl-[ACP] + malonyl-[ACP] + H(+) = a 3-oxoacyl-[ACP] + holo-[ACP] + CO2</text>
        <dbReference type="Rhea" id="RHEA:22836"/>
        <dbReference type="Rhea" id="RHEA-COMP:9623"/>
        <dbReference type="Rhea" id="RHEA-COMP:9685"/>
        <dbReference type="Rhea" id="RHEA-COMP:9916"/>
        <dbReference type="Rhea" id="RHEA-COMP:14125"/>
        <dbReference type="ChEBI" id="CHEBI:15378"/>
        <dbReference type="ChEBI" id="CHEBI:16526"/>
        <dbReference type="ChEBI" id="CHEBI:64479"/>
        <dbReference type="ChEBI" id="CHEBI:78449"/>
        <dbReference type="ChEBI" id="CHEBI:78776"/>
        <dbReference type="ChEBI" id="CHEBI:138651"/>
    </reaction>
</comment>
<evidence type="ECO:0000256" key="11">
    <source>
        <dbReference type="ARBA" id="ARBA00024006"/>
    </source>
</evidence>
<dbReference type="InterPro" id="IPR000794">
    <property type="entry name" value="Beta-ketoacyl_synthase"/>
</dbReference>